<feature type="region of interest" description="Disordered" evidence="7">
    <location>
        <begin position="220"/>
        <end position="305"/>
    </location>
</feature>
<dbReference type="Gene3D" id="2.40.100.10">
    <property type="entry name" value="Cyclophilin-like"/>
    <property type="match status" value="1"/>
</dbReference>
<protein>
    <recommendedName>
        <fullName evidence="4">Spliceosome-associated protein CWC27 homolog</fullName>
    </recommendedName>
    <alternativeName>
        <fullName evidence="5">Probable inactive peptidyl-prolyl cis-trans isomerase CWC27 homolog</fullName>
    </alternativeName>
</protein>
<dbReference type="GO" id="GO:0071013">
    <property type="term" value="C:catalytic step 2 spliceosome"/>
    <property type="evidence" value="ECO:0007669"/>
    <property type="project" value="TreeGrafter"/>
</dbReference>
<evidence type="ECO:0000256" key="3">
    <source>
        <dbReference type="ARBA" id="ARBA00023242"/>
    </source>
</evidence>
<dbReference type="InterPro" id="IPR020892">
    <property type="entry name" value="Cyclophilin-type_PPIase_CS"/>
</dbReference>
<reference evidence="10" key="1">
    <citation type="submission" date="2024-02" db="UniProtKB">
        <authorList>
            <consortium name="WormBaseParasite"/>
        </authorList>
    </citation>
    <scope>IDENTIFICATION</scope>
</reference>
<evidence type="ECO:0000259" key="8">
    <source>
        <dbReference type="PROSITE" id="PS50072"/>
    </source>
</evidence>
<proteinExistence type="inferred from homology"/>
<comment type="subcellular location">
    <subcellularLocation>
        <location evidence="1">Nucleus</location>
    </subcellularLocation>
</comment>
<dbReference type="PANTHER" id="PTHR45625">
    <property type="entry name" value="PEPTIDYL-PROLYL CIS-TRANS ISOMERASE-RELATED"/>
    <property type="match status" value="1"/>
</dbReference>
<feature type="compositionally biased region" description="Basic and acidic residues" evidence="7">
    <location>
        <begin position="479"/>
        <end position="501"/>
    </location>
</feature>
<evidence type="ECO:0000256" key="7">
    <source>
        <dbReference type="SAM" id="MobiDB-lite"/>
    </source>
</evidence>
<dbReference type="InterPro" id="IPR002130">
    <property type="entry name" value="Cyclophilin-type_PPIase_dom"/>
</dbReference>
<comment type="subunit">
    <text evidence="6">Part of the activated spliceosome B/catalytic step 1 spliceosome, one of the forms of the spliceosome which has a well-formed active site but still cannot catalyze the branching reaction and is composed at least of 52 proteins, the U2, U5 and U6 snRNAs and the pre-mRNA. Recruited during early steps of activated spliceosome B maturation, it is probably one of the first proteins released from this complex as he matures to the spliceosome C complex. Component of the minor spliceosome, which splices U12-type introns.</text>
</comment>
<evidence type="ECO:0000313" key="9">
    <source>
        <dbReference type="Proteomes" id="UP000887575"/>
    </source>
</evidence>
<feature type="compositionally biased region" description="Basic and acidic residues" evidence="7">
    <location>
        <begin position="229"/>
        <end position="250"/>
    </location>
</feature>
<feature type="region of interest" description="Disordered" evidence="7">
    <location>
        <begin position="471"/>
        <end position="511"/>
    </location>
</feature>
<dbReference type="AlphaFoldDB" id="A0AAF3F986"/>
<dbReference type="Proteomes" id="UP000887575">
    <property type="component" value="Unassembled WGS sequence"/>
</dbReference>
<sequence length="511" mass="59006">MSSQYLNEPITTGKVILQTSAGEIECELWCKEAPMTCRNFIQLCMEGYYNGAPFHRLVKDFIIQGGDPTGTGQGGESIYGKPFKDEFHQRLTYNRRGLLGMANSGRDANGSQFFITLGSEPQQVRELTRKHTLFGKIVGPTMFNMLKMTEVDVDANERPKTLYKITGATVLTNPFKDIRPREKERREKKKETKVVETKKLNLLSFGDEAEEDEEELTHINKKLSGKGKSAHDVLDDERLSKQVAVTRDEMADYEPEDDEQHPTSMSRIREKLGKKRKYNDEKKPDEDEDLDSIIEQERKEKEQERIKEMAGELKSLQKEYIKALRGPKEKKTEESEEPVSEVLAEYKAMRIKFKSKTKKLKSKRDEGRENQTMQLLERFRAKLDQAEQTDILFDKSVDTSLPERVDLSGEKEEEERKKRGEEMRIRRNADGVDGVDAEDGDEDKEKEFGYDLDAEDIVGTDWMKHAFVAEDELDPNVTRAKDANLRDEAKSDWYDLSDPRHPINKRKRGEI</sequence>
<keyword evidence="9" id="KW-1185">Reference proteome</keyword>
<organism evidence="9 10">
    <name type="scientific">Mesorhabditis belari</name>
    <dbReference type="NCBI Taxonomy" id="2138241"/>
    <lineage>
        <taxon>Eukaryota</taxon>
        <taxon>Metazoa</taxon>
        <taxon>Ecdysozoa</taxon>
        <taxon>Nematoda</taxon>
        <taxon>Chromadorea</taxon>
        <taxon>Rhabditida</taxon>
        <taxon>Rhabditina</taxon>
        <taxon>Rhabditomorpha</taxon>
        <taxon>Rhabditoidea</taxon>
        <taxon>Rhabditidae</taxon>
        <taxon>Mesorhabditinae</taxon>
        <taxon>Mesorhabditis</taxon>
    </lineage>
</organism>
<dbReference type="GO" id="GO:0006457">
    <property type="term" value="P:protein folding"/>
    <property type="evidence" value="ECO:0007669"/>
    <property type="project" value="InterPro"/>
</dbReference>
<dbReference type="GO" id="GO:0003755">
    <property type="term" value="F:peptidyl-prolyl cis-trans isomerase activity"/>
    <property type="evidence" value="ECO:0007669"/>
    <property type="project" value="InterPro"/>
</dbReference>
<evidence type="ECO:0000256" key="5">
    <source>
        <dbReference type="ARBA" id="ARBA00042090"/>
    </source>
</evidence>
<evidence type="ECO:0000256" key="1">
    <source>
        <dbReference type="ARBA" id="ARBA00004123"/>
    </source>
</evidence>
<comment type="similarity">
    <text evidence="2">Belongs to the cyclophilin-type PPIase family.</text>
</comment>
<dbReference type="PRINTS" id="PR00153">
    <property type="entry name" value="CSAPPISMRASE"/>
</dbReference>
<accession>A0AAF3F986</accession>
<name>A0AAF3F986_9BILA</name>
<dbReference type="FunFam" id="2.40.100.10:FF:000007">
    <property type="entry name" value="Peptidyl-prolyl cis-trans isomerase CWC27 homolog"/>
    <property type="match status" value="1"/>
</dbReference>
<feature type="domain" description="PPIase cyclophilin-type" evidence="8">
    <location>
        <begin position="11"/>
        <end position="170"/>
    </location>
</feature>
<dbReference type="SUPFAM" id="SSF50891">
    <property type="entry name" value="Cyclophilin-like"/>
    <property type="match status" value="1"/>
</dbReference>
<keyword evidence="3" id="KW-0539">Nucleus</keyword>
<feature type="compositionally biased region" description="Basic and acidic residues" evidence="7">
    <location>
        <begin position="394"/>
        <end position="430"/>
    </location>
</feature>
<dbReference type="InterPro" id="IPR044666">
    <property type="entry name" value="Cyclophilin_A-like"/>
</dbReference>
<feature type="compositionally biased region" description="Basic and acidic residues" evidence="7">
    <location>
        <begin position="295"/>
        <end position="305"/>
    </location>
</feature>
<feature type="compositionally biased region" description="Acidic residues" evidence="7">
    <location>
        <begin position="433"/>
        <end position="442"/>
    </location>
</feature>
<dbReference type="PROSITE" id="PS50072">
    <property type="entry name" value="CSA_PPIASE_2"/>
    <property type="match status" value="1"/>
</dbReference>
<dbReference type="CDD" id="cd01925">
    <property type="entry name" value="cyclophilin_CeCYP16-like"/>
    <property type="match status" value="1"/>
</dbReference>
<dbReference type="InterPro" id="IPR029000">
    <property type="entry name" value="Cyclophilin-like_dom_sf"/>
</dbReference>
<dbReference type="PANTHER" id="PTHR45625:SF6">
    <property type="entry name" value="SPLICEOSOME-ASSOCIATED PROTEIN CWC27 HOMOLOG"/>
    <property type="match status" value="1"/>
</dbReference>
<dbReference type="Pfam" id="PF00160">
    <property type="entry name" value="Pro_isomerase"/>
    <property type="match status" value="1"/>
</dbReference>
<evidence type="ECO:0000256" key="6">
    <source>
        <dbReference type="ARBA" id="ARBA00046368"/>
    </source>
</evidence>
<evidence type="ECO:0000256" key="2">
    <source>
        <dbReference type="ARBA" id="ARBA00007365"/>
    </source>
</evidence>
<evidence type="ECO:0000313" key="10">
    <source>
        <dbReference type="WBParaSite" id="MBELARI_LOCUS3465"/>
    </source>
</evidence>
<feature type="compositionally biased region" description="Basic residues" evidence="7">
    <location>
        <begin position="502"/>
        <end position="511"/>
    </location>
</feature>
<evidence type="ECO:0000256" key="4">
    <source>
        <dbReference type="ARBA" id="ARBA00040027"/>
    </source>
</evidence>
<dbReference type="WBParaSite" id="MBELARI_LOCUS3465">
    <property type="protein sequence ID" value="MBELARI_LOCUS3465"/>
    <property type="gene ID" value="MBELARI_LOCUS3465"/>
</dbReference>
<feature type="region of interest" description="Disordered" evidence="7">
    <location>
        <begin position="394"/>
        <end position="450"/>
    </location>
</feature>
<dbReference type="PROSITE" id="PS00170">
    <property type="entry name" value="CSA_PPIASE_1"/>
    <property type="match status" value="1"/>
</dbReference>